<dbReference type="OrthoDB" id="209085at2"/>
<protein>
    <recommendedName>
        <fullName evidence="5">Protein-arginine rhamnosyltransferase</fullName>
    </recommendedName>
    <alternativeName>
        <fullName evidence="6">EF-P arginine rhamnosyltransferase</fullName>
    </alternativeName>
</protein>
<dbReference type="NCBIfam" id="TIGR03837">
    <property type="entry name" value="efp_Arg_rhamno"/>
    <property type="match status" value="1"/>
</dbReference>
<evidence type="ECO:0000313" key="8">
    <source>
        <dbReference type="EMBL" id="ACE85380.1"/>
    </source>
</evidence>
<evidence type="ECO:0000256" key="5">
    <source>
        <dbReference type="ARBA" id="ARBA00024416"/>
    </source>
</evidence>
<dbReference type="RefSeq" id="WP_012487750.1">
    <property type="nucleotide sequence ID" value="NC_010995.1"/>
</dbReference>
<evidence type="ECO:0000256" key="2">
    <source>
        <dbReference type="ARBA" id="ARBA00022679"/>
    </source>
</evidence>
<evidence type="ECO:0000256" key="6">
    <source>
        <dbReference type="ARBA" id="ARBA00030025"/>
    </source>
</evidence>
<dbReference type="STRING" id="498211.CJA_2148"/>
<sequence>MSTLSTTYRWDIFCRVIDNYGDIGVCWRLARQLSREYGQQVRLWLDDLHALQRLWPQHPIRSQHQVEGIYVCQWGEHFPSNTEPADIVIEAFACNIPDTYLTAMATLKHTGKMPLWINLEYLSAESWVDDCHNMTSIHPATGLRKTFFFPGFSPRTGGLLREQSLPAERDSFNANAWLRQLGISPWKNALRISLFSYENPGIAQLLDCWRHSSTPIHCLVPNGKVLTSLQEILGAPLLPGQPQQLGSLRLEAMPFVSQTEYDRLLWSSDLNVVRGEDSFVRAQWAAKPFLWHIYPQEEAAHIAKLDAFLARYTRDMPPELAQSLAGLWHAWNQPEPGGNIALYWHKCLVHREPWQAHSQGWYQMLLVQPDLVSQLVALAKNTTETRQTTV</sequence>
<evidence type="ECO:0000256" key="4">
    <source>
        <dbReference type="ARBA" id="ARBA00024346"/>
    </source>
</evidence>
<reference evidence="8 9" key="1">
    <citation type="journal article" date="2008" name="J. Bacteriol.">
        <title>Insights into plant cell wall degradation from the genome sequence of the soil bacterium Cellvibrio japonicus.</title>
        <authorList>
            <person name="Deboy R.T."/>
            <person name="Mongodin E.F."/>
            <person name="Fouts D.E."/>
            <person name="Tailford L.E."/>
            <person name="Khouri H."/>
            <person name="Emerson J.B."/>
            <person name="Mohamoud Y."/>
            <person name="Watkins K."/>
            <person name="Henrissat B."/>
            <person name="Gilbert H.J."/>
            <person name="Nelson K.E."/>
        </authorList>
    </citation>
    <scope>NUCLEOTIDE SEQUENCE [LARGE SCALE GENOMIC DNA]</scope>
    <source>
        <strain evidence="8 9">Ueda107</strain>
    </source>
</reference>
<evidence type="ECO:0000256" key="1">
    <source>
        <dbReference type="ARBA" id="ARBA00022676"/>
    </source>
</evidence>
<comment type="function">
    <text evidence="3">Protein-arginine rhamnosyltransferase that catalyzes the transfer of a single rhamnose to elongation factor P (EF-P) on 'Lys-32', a modification required for EF-P-dependent rescue of polyproline stalled ribosomes.</text>
</comment>
<dbReference type="InterPro" id="IPR016633">
    <property type="entry name" value="EarP"/>
</dbReference>
<evidence type="ECO:0000256" key="3">
    <source>
        <dbReference type="ARBA" id="ARBA00024303"/>
    </source>
</evidence>
<dbReference type="AlphaFoldDB" id="B3PIK8"/>
<comment type="similarity">
    <text evidence="4">Belongs to the glycosyltransferase 104 family.</text>
</comment>
<keyword evidence="1" id="KW-0328">Glycosyltransferase</keyword>
<comment type="catalytic activity">
    <reaction evidence="7">
        <text>dTDP-beta-L-rhamnose + L-arginyl-[protein] = N(omega)-(alpha-L-rhamnosyl)-L-arginyl-[protein] + dTDP + H(+)</text>
        <dbReference type="Rhea" id="RHEA:66692"/>
        <dbReference type="Rhea" id="RHEA-COMP:10532"/>
        <dbReference type="Rhea" id="RHEA-COMP:17096"/>
        <dbReference type="ChEBI" id="CHEBI:15378"/>
        <dbReference type="ChEBI" id="CHEBI:29965"/>
        <dbReference type="ChEBI" id="CHEBI:57510"/>
        <dbReference type="ChEBI" id="CHEBI:58369"/>
        <dbReference type="ChEBI" id="CHEBI:167445"/>
    </reaction>
    <physiologicalReaction direction="left-to-right" evidence="7">
        <dbReference type="Rhea" id="RHEA:66693"/>
    </physiologicalReaction>
</comment>
<dbReference type="Pfam" id="PF10093">
    <property type="entry name" value="EarP"/>
    <property type="match status" value="1"/>
</dbReference>
<proteinExistence type="inferred from homology"/>
<evidence type="ECO:0000313" key="9">
    <source>
        <dbReference type="Proteomes" id="UP000001036"/>
    </source>
</evidence>
<dbReference type="EMBL" id="CP000934">
    <property type="protein sequence ID" value="ACE85380.1"/>
    <property type="molecule type" value="Genomic_DNA"/>
</dbReference>
<dbReference type="Proteomes" id="UP000001036">
    <property type="component" value="Chromosome"/>
</dbReference>
<evidence type="ECO:0000256" key="7">
    <source>
        <dbReference type="ARBA" id="ARBA00048472"/>
    </source>
</evidence>
<dbReference type="GO" id="GO:0106361">
    <property type="term" value="F:protein-arginine rhamnosyltransferase activity"/>
    <property type="evidence" value="ECO:0007669"/>
    <property type="project" value="InterPro"/>
</dbReference>
<accession>B3PIK8</accession>
<dbReference type="eggNOG" id="COG4394">
    <property type="taxonomic scope" value="Bacteria"/>
</dbReference>
<dbReference type="PIRSF" id="PIRSF015557">
    <property type="entry name" value="UCP015557"/>
    <property type="match status" value="1"/>
</dbReference>
<keyword evidence="9" id="KW-1185">Reference proteome</keyword>
<name>B3PIK8_CELJU</name>
<dbReference type="HOGENOM" id="CLU_060250_0_0_6"/>
<organism evidence="8 9">
    <name type="scientific">Cellvibrio japonicus (strain Ueda107)</name>
    <name type="common">Pseudomonas fluorescens subsp. cellulosa</name>
    <dbReference type="NCBI Taxonomy" id="498211"/>
    <lineage>
        <taxon>Bacteria</taxon>
        <taxon>Pseudomonadati</taxon>
        <taxon>Pseudomonadota</taxon>
        <taxon>Gammaproteobacteria</taxon>
        <taxon>Cellvibrionales</taxon>
        <taxon>Cellvibrionaceae</taxon>
        <taxon>Cellvibrio</taxon>
    </lineage>
</organism>
<keyword evidence="2" id="KW-0808">Transferase</keyword>
<gene>
    <name evidence="8" type="ordered locus">CJA_2148</name>
</gene>
<dbReference type="KEGG" id="cja:CJA_2148"/>